<evidence type="ECO:0000313" key="2">
    <source>
        <dbReference type="EMBL" id="PWA13662.1"/>
    </source>
</evidence>
<dbReference type="PANTHER" id="PTHR46775:SF1">
    <property type="entry name" value="FLOCCULATION PROTEIN (DUF1296)"/>
    <property type="match status" value="1"/>
</dbReference>
<feature type="domain" description="GBF-interacting protein 1 N-terminal" evidence="1">
    <location>
        <begin position="7"/>
        <end position="49"/>
    </location>
</feature>
<name>A0A2U1K8L4_ARTAN</name>
<dbReference type="AlphaFoldDB" id="A0A2U1K8L4"/>
<dbReference type="InterPro" id="IPR009060">
    <property type="entry name" value="UBA-like_sf"/>
</dbReference>
<organism evidence="2 3">
    <name type="scientific">Artemisia annua</name>
    <name type="common">Sweet wormwood</name>
    <dbReference type="NCBI Taxonomy" id="35608"/>
    <lineage>
        <taxon>Eukaryota</taxon>
        <taxon>Viridiplantae</taxon>
        <taxon>Streptophyta</taxon>
        <taxon>Embryophyta</taxon>
        <taxon>Tracheophyta</taxon>
        <taxon>Spermatophyta</taxon>
        <taxon>Magnoliopsida</taxon>
        <taxon>eudicotyledons</taxon>
        <taxon>Gunneridae</taxon>
        <taxon>Pentapetalae</taxon>
        <taxon>asterids</taxon>
        <taxon>campanulids</taxon>
        <taxon>Asterales</taxon>
        <taxon>Asteraceae</taxon>
        <taxon>Asteroideae</taxon>
        <taxon>Anthemideae</taxon>
        <taxon>Artemisiinae</taxon>
        <taxon>Artemisia</taxon>
    </lineage>
</organism>
<gene>
    <name evidence="2" type="ORF">CTI12_AA631690</name>
</gene>
<dbReference type="Pfam" id="PF06972">
    <property type="entry name" value="GIP1_N"/>
    <property type="match status" value="1"/>
</dbReference>
<dbReference type="STRING" id="35608.A0A2U1K8L4"/>
<evidence type="ECO:0000313" key="3">
    <source>
        <dbReference type="Proteomes" id="UP000245207"/>
    </source>
</evidence>
<reference evidence="2 3" key="1">
    <citation type="journal article" date="2018" name="Mol. Plant">
        <title>The genome of Artemisia annua provides insight into the evolution of Asteraceae family and artemisinin biosynthesis.</title>
        <authorList>
            <person name="Shen Q."/>
            <person name="Zhang L."/>
            <person name="Liao Z."/>
            <person name="Wang S."/>
            <person name="Yan T."/>
            <person name="Shi P."/>
            <person name="Liu M."/>
            <person name="Fu X."/>
            <person name="Pan Q."/>
            <person name="Wang Y."/>
            <person name="Lv Z."/>
            <person name="Lu X."/>
            <person name="Zhang F."/>
            <person name="Jiang W."/>
            <person name="Ma Y."/>
            <person name="Chen M."/>
            <person name="Hao X."/>
            <person name="Li L."/>
            <person name="Tang Y."/>
            <person name="Lv G."/>
            <person name="Zhou Y."/>
            <person name="Sun X."/>
            <person name="Brodelius P.E."/>
            <person name="Rose J.K.C."/>
            <person name="Tang K."/>
        </authorList>
    </citation>
    <scope>NUCLEOTIDE SEQUENCE [LARGE SCALE GENOMIC DNA]</scope>
    <source>
        <strain evidence="3">cv. Huhao1</strain>
        <tissue evidence="2">Leaf</tissue>
    </source>
</reference>
<comment type="caution">
    <text evidence="2">The sequence shown here is derived from an EMBL/GenBank/DDBJ whole genome shotgun (WGS) entry which is preliminary data.</text>
</comment>
<dbReference type="InterPro" id="IPR009719">
    <property type="entry name" value="GIP1_N"/>
</dbReference>
<dbReference type="InterPro" id="IPR044277">
    <property type="entry name" value="GIP1"/>
</dbReference>
<protein>
    <recommendedName>
        <fullName evidence="1">GBF-interacting protein 1 N-terminal domain-containing protein</fullName>
    </recommendedName>
</protein>
<dbReference type="OrthoDB" id="753279at2759"/>
<dbReference type="EMBL" id="PKPP01036470">
    <property type="protein sequence ID" value="PWA13662.1"/>
    <property type="molecule type" value="Genomic_DNA"/>
</dbReference>
<dbReference type="PANTHER" id="PTHR46775">
    <property type="entry name" value="FLOCCULATION PROTEIN (DUF1296)"/>
    <property type="match status" value="1"/>
</dbReference>
<accession>A0A2U1K8L4</accession>
<dbReference type="SUPFAM" id="SSF46934">
    <property type="entry name" value="UBA-like"/>
    <property type="match status" value="1"/>
</dbReference>
<keyword evidence="3" id="KW-1185">Reference proteome</keyword>
<proteinExistence type="predicted"/>
<sequence>MSGGGRGVKKTIQNIKEITGNNYSEDEIYAMLKECNMDPNETTQNLLAQVRVKVRVVFGAEMVFFGGGLMSGIGYCAQSEGHC</sequence>
<dbReference type="Proteomes" id="UP000245207">
    <property type="component" value="Unassembled WGS sequence"/>
</dbReference>
<dbReference type="GO" id="GO:0051082">
    <property type="term" value="F:unfolded protein binding"/>
    <property type="evidence" value="ECO:0007669"/>
    <property type="project" value="TreeGrafter"/>
</dbReference>
<evidence type="ECO:0000259" key="1">
    <source>
        <dbReference type="Pfam" id="PF06972"/>
    </source>
</evidence>